<evidence type="ECO:0000259" key="1">
    <source>
        <dbReference type="Pfam" id="PF13649"/>
    </source>
</evidence>
<reference evidence="2 3" key="1">
    <citation type="submission" date="2018-03" db="EMBL/GenBank/DDBJ databases">
        <authorList>
            <person name="Keele B.F."/>
        </authorList>
    </citation>
    <scope>NUCLEOTIDE SEQUENCE [LARGE SCALE GENOMIC DNA]</scope>
    <source>
        <strain evidence="2 3">YL28-9</strain>
    </source>
</reference>
<gene>
    <name evidence="2" type="ORF">C7T94_18445</name>
</gene>
<dbReference type="Gene3D" id="3.40.50.150">
    <property type="entry name" value="Vaccinia Virus protein VP39"/>
    <property type="match status" value="1"/>
</dbReference>
<dbReference type="OrthoDB" id="9790023at2"/>
<proteinExistence type="predicted"/>
<evidence type="ECO:0000313" key="3">
    <source>
        <dbReference type="Proteomes" id="UP000240912"/>
    </source>
</evidence>
<keyword evidence="3" id="KW-1185">Reference proteome</keyword>
<dbReference type="Pfam" id="PF13649">
    <property type="entry name" value="Methyltransf_25"/>
    <property type="match status" value="1"/>
</dbReference>
<dbReference type="SUPFAM" id="SSF53335">
    <property type="entry name" value="S-adenosyl-L-methionine-dependent methyltransferases"/>
    <property type="match status" value="1"/>
</dbReference>
<name>A0A2T3HGP8_9SPHI</name>
<dbReference type="EMBL" id="PYLS01000009">
    <property type="protein sequence ID" value="PST81602.1"/>
    <property type="molecule type" value="Genomic_DNA"/>
</dbReference>
<dbReference type="CDD" id="cd02440">
    <property type="entry name" value="AdoMet_MTases"/>
    <property type="match status" value="1"/>
</dbReference>
<dbReference type="Proteomes" id="UP000240912">
    <property type="component" value="Unassembled WGS sequence"/>
</dbReference>
<sequence>MSKASRQKVPGQWEQFWTTNPSGFDEIMWQATAYFAEQFETTFPGKGQRLLDLGCGPGFLVDMLKERYDFIHGTDISAPYIDGCRKRLGVSARLDFSVTPAYDFQAYADIIVRERITRVLMLSVLQYYPSLPRVRALLSALKEASSRQKFTCILADIMPEGHSAFSDIVSISGHALRKGYATKFAKFILYALFSDYRKIKKLGLLEINQDFFREAASELGVGVTFVKNLSLHSGRYNVVLDFTA</sequence>
<dbReference type="RefSeq" id="WP_107217463.1">
    <property type="nucleotide sequence ID" value="NZ_KZ686273.1"/>
</dbReference>
<dbReference type="InterPro" id="IPR029063">
    <property type="entry name" value="SAM-dependent_MTases_sf"/>
</dbReference>
<dbReference type="InterPro" id="IPR041698">
    <property type="entry name" value="Methyltransf_25"/>
</dbReference>
<organism evidence="2 3">
    <name type="scientific">Pedobacter yulinensis</name>
    <dbReference type="NCBI Taxonomy" id="2126353"/>
    <lineage>
        <taxon>Bacteria</taxon>
        <taxon>Pseudomonadati</taxon>
        <taxon>Bacteroidota</taxon>
        <taxon>Sphingobacteriia</taxon>
        <taxon>Sphingobacteriales</taxon>
        <taxon>Sphingobacteriaceae</taxon>
        <taxon>Pedobacter</taxon>
    </lineage>
</organism>
<accession>A0A2T3HGP8</accession>
<dbReference type="AlphaFoldDB" id="A0A2T3HGP8"/>
<protein>
    <recommendedName>
        <fullName evidence="1">Methyltransferase domain-containing protein</fullName>
    </recommendedName>
</protein>
<comment type="caution">
    <text evidence="2">The sequence shown here is derived from an EMBL/GenBank/DDBJ whole genome shotgun (WGS) entry which is preliminary data.</text>
</comment>
<feature type="domain" description="Methyltransferase" evidence="1">
    <location>
        <begin position="51"/>
        <end position="106"/>
    </location>
</feature>
<evidence type="ECO:0000313" key="2">
    <source>
        <dbReference type="EMBL" id="PST81602.1"/>
    </source>
</evidence>